<evidence type="ECO:0008006" key="3">
    <source>
        <dbReference type="Google" id="ProtNLM"/>
    </source>
</evidence>
<keyword evidence="2" id="KW-1185">Reference proteome</keyword>
<comment type="caution">
    <text evidence="1">The sequence shown here is derived from an EMBL/GenBank/DDBJ whole genome shotgun (WGS) entry which is preliminary data.</text>
</comment>
<evidence type="ECO:0000313" key="1">
    <source>
        <dbReference type="EMBL" id="GMR45786.1"/>
    </source>
</evidence>
<sequence>SLIFSLTVMFSVHSHLFRITHNTSRTILIESPFMQSSMDLTLSAMECLPDEIIHEIFDRVPESIKNLKLVSRMLRNAANRFITRIRLNLYLPMVDIQCAPQNARHSTMTRCRREISISASITVPADRSDLFELRLKHFVVNEDFPMNRIYSFHNDDPVYRLNFEISDDDSLLIRLNKCIAGSTIRQVNIRECYDATNRERVSKILGGVNVRELEFAGAANDEGLHVFIEFINKLVYDNKIVSLKLKVHRTTASDPVTVLLSFARRLRCLFLTQLYSPRINRSKTYCFGLENANWARIILNMFALKLETLHINCLPYSGFLSNEQEDILIRDLPPLAKKIWFEAHRIRTRRELDYIDNDYAIRVNGEMLSIKHSTK</sequence>
<accession>A0AAN5CJV4</accession>
<dbReference type="EMBL" id="BTRK01000004">
    <property type="protein sequence ID" value="GMR45786.1"/>
    <property type="molecule type" value="Genomic_DNA"/>
</dbReference>
<organism evidence="1 2">
    <name type="scientific">Pristionchus mayeri</name>
    <dbReference type="NCBI Taxonomy" id="1317129"/>
    <lineage>
        <taxon>Eukaryota</taxon>
        <taxon>Metazoa</taxon>
        <taxon>Ecdysozoa</taxon>
        <taxon>Nematoda</taxon>
        <taxon>Chromadorea</taxon>
        <taxon>Rhabditida</taxon>
        <taxon>Rhabditina</taxon>
        <taxon>Diplogasteromorpha</taxon>
        <taxon>Diplogasteroidea</taxon>
        <taxon>Neodiplogasteridae</taxon>
        <taxon>Pristionchus</taxon>
    </lineage>
</organism>
<feature type="non-terminal residue" evidence="1">
    <location>
        <position position="1"/>
    </location>
</feature>
<name>A0AAN5CJV4_9BILA</name>
<proteinExistence type="predicted"/>
<gene>
    <name evidence="1" type="ORF">PMAYCL1PPCAC_15981</name>
</gene>
<dbReference type="AlphaFoldDB" id="A0AAN5CJV4"/>
<reference evidence="2" key="1">
    <citation type="submission" date="2022-10" db="EMBL/GenBank/DDBJ databases">
        <title>Genome assembly of Pristionchus species.</title>
        <authorList>
            <person name="Yoshida K."/>
            <person name="Sommer R.J."/>
        </authorList>
    </citation>
    <scope>NUCLEOTIDE SEQUENCE [LARGE SCALE GENOMIC DNA]</scope>
    <source>
        <strain evidence="2">RS5460</strain>
    </source>
</reference>
<protein>
    <recommendedName>
        <fullName evidence="3">F-box domain-containing protein</fullName>
    </recommendedName>
</protein>
<dbReference type="Proteomes" id="UP001328107">
    <property type="component" value="Unassembled WGS sequence"/>
</dbReference>
<evidence type="ECO:0000313" key="2">
    <source>
        <dbReference type="Proteomes" id="UP001328107"/>
    </source>
</evidence>